<dbReference type="Pfam" id="PF04564">
    <property type="entry name" value="U-box"/>
    <property type="match status" value="1"/>
</dbReference>
<gene>
    <name evidence="9" type="primary">PUB8</name>
</gene>
<sequence length="376" mass="41162">MAFELPNDFRCPISLEIMSDPVIIQSGHTFDRVSIQRWIDSGNRTCPITKLPLSENPSLIPNHALRSLISNFAHVSPKETRSRAQHEHSSQSQSQSQSLISTLISRSSSYDSRLESLTRLVRLTKRDSSIRRKITESGAVSAALDCVDSGNQVLQEKSLSLLLNLSLEDDNKVGLVADGVIRRIVAVLRVGSPDCKAIAATLLTSLAVVEVNKATIGSYPDAISALVSLLRHGNDRERKESATALYALCSFPDNRKRVVDCGSVPILVEAADSGLERAVEVLGLLVKSRGGREEMSKVSGFVEVLVHVLRNGSLKGIQYSLFILNCLCCCSREIVDEVKREGVVEICFGLEDNESEKIRRNATNLVHTLLGNPMDS</sequence>
<organism evidence="9">
    <name type="scientific">Sisymbrium irio</name>
    <name type="common">London rocket</name>
    <dbReference type="NCBI Taxonomy" id="3730"/>
    <lineage>
        <taxon>Eukaryota</taxon>
        <taxon>Viridiplantae</taxon>
        <taxon>Streptophyta</taxon>
        <taxon>Embryophyta</taxon>
        <taxon>Tracheophyta</taxon>
        <taxon>Spermatophyta</taxon>
        <taxon>Magnoliopsida</taxon>
        <taxon>eudicotyledons</taxon>
        <taxon>Gunneridae</taxon>
        <taxon>Pentapetalae</taxon>
        <taxon>rosids</taxon>
        <taxon>malvids</taxon>
        <taxon>Brassicales</taxon>
        <taxon>Brassicaceae</taxon>
        <taxon>Sisymbrieae</taxon>
        <taxon>Sisymbrium</taxon>
    </lineage>
</organism>
<feature type="compositionally biased region" description="Basic and acidic residues" evidence="7">
    <location>
        <begin position="77"/>
        <end position="89"/>
    </location>
</feature>
<evidence type="ECO:0000256" key="3">
    <source>
        <dbReference type="ARBA" id="ARBA00012483"/>
    </source>
</evidence>
<dbReference type="FunFam" id="3.30.40.10:FF:000809">
    <property type="entry name" value="RING-type E3 ubiquitin transferase"/>
    <property type="match status" value="1"/>
</dbReference>
<dbReference type="EC" id="2.3.2.27" evidence="3"/>
<dbReference type="Gene3D" id="3.30.40.10">
    <property type="entry name" value="Zinc/RING finger domain, C3HC4 (zinc finger)"/>
    <property type="match status" value="1"/>
</dbReference>
<protein>
    <recommendedName>
        <fullName evidence="3">RING-type E3 ubiquitin transferase</fullName>
        <ecNumber evidence="3">2.3.2.27</ecNumber>
    </recommendedName>
</protein>
<name>R9S7U3_SISIR</name>
<proteinExistence type="predicted"/>
<dbReference type="GO" id="GO:0016567">
    <property type="term" value="P:protein ubiquitination"/>
    <property type="evidence" value="ECO:0007669"/>
    <property type="project" value="UniProtKB-UniPathway"/>
</dbReference>
<reference evidence="9" key="1">
    <citation type="journal article" date="2013" name="PLoS Biol.">
        <title>Secondary evolution of a self-incompatibility locus in the brassicaceae genus leavenworthia.</title>
        <authorList>
            <person name="Chantha S.C."/>
            <person name="Herman A.C."/>
            <person name="Platts A.E."/>
            <person name="Vekemans X."/>
            <person name="Schoen D.J."/>
        </authorList>
    </citation>
    <scope>NUCLEOTIDE SEQUENCE</scope>
</reference>
<dbReference type="SMART" id="SM00504">
    <property type="entry name" value="Ubox"/>
    <property type="match status" value="1"/>
</dbReference>
<dbReference type="SMART" id="SM00185">
    <property type="entry name" value="ARM"/>
    <property type="match status" value="4"/>
</dbReference>
<evidence type="ECO:0000259" key="8">
    <source>
        <dbReference type="PROSITE" id="PS51698"/>
    </source>
</evidence>
<accession>R9S7U3</accession>
<evidence type="ECO:0000313" key="9">
    <source>
        <dbReference type="EMBL" id="AGN12876.1"/>
    </source>
</evidence>
<dbReference type="InterPro" id="IPR045210">
    <property type="entry name" value="RING-Ubox_PUB"/>
</dbReference>
<feature type="domain" description="U-box" evidence="8">
    <location>
        <begin position="4"/>
        <end position="79"/>
    </location>
</feature>
<comment type="catalytic activity">
    <reaction evidence="1">
        <text>S-ubiquitinyl-[E2 ubiquitin-conjugating enzyme]-L-cysteine + [acceptor protein]-L-lysine = [E2 ubiquitin-conjugating enzyme]-L-cysteine + N(6)-ubiquitinyl-[acceptor protein]-L-lysine.</text>
        <dbReference type="EC" id="2.3.2.27"/>
    </reaction>
</comment>
<dbReference type="Pfam" id="PF25598">
    <property type="entry name" value="ARM_PUB"/>
    <property type="match status" value="1"/>
</dbReference>
<dbReference type="EMBL" id="KF032299">
    <property type="protein sequence ID" value="AGN12876.1"/>
    <property type="molecule type" value="Genomic_DNA"/>
</dbReference>
<dbReference type="InterPro" id="IPR016024">
    <property type="entry name" value="ARM-type_fold"/>
</dbReference>
<dbReference type="UniPathway" id="UPA00143"/>
<dbReference type="InterPro" id="IPR058678">
    <property type="entry name" value="ARM_PUB"/>
</dbReference>
<reference evidence="9" key="2">
    <citation type="submission" date="2013-05" db="EMBL/GenBank/DDBJ databases">
        <authorList>
            <person name="Chantha S.-C."/>
            <person name="Platts A.E."/>
            <person name="Schoen D.J."/>
        </authorList>
    </citation>
    <scope>NUCLEOTIDE SEQUENCE</scope>
</reference>
<dbReference type="InterPro" id="IPR011989">
    <property type="entry name" value="ARM-like"/>
</dbReference>
<evidence type="ECO:0000256" key="4">
    <source>
        <dbReference type="ARBA" id="ARBA00022679"/>
    </source>
</evidence>
<keyword evidence="6" id="KW-0833">Ubl conjugation pathway</keyword>
<comment type="pathway">
    <text evidence="2">Protein modification; protein ubiquitination.</text>
</comment>
<dbReference type="InterPro" id="IPR003613">
    <property type="entry name" value="Ubox_domain"/>
</dbReference>
<dbReference type="PROSITE" id="PS51698">
    <property type="entry name" value="U_BOX"/>
    <property type="match status" value="1"/>
</dbReference>
<dbReference type="InterPro" id="IPR000225">
    <property type="entry name" value="Armadillo"/>
</dbReference>
<evidence type="ECO:0000256" key="7">
    <source>
        <dbReference type="SAM" id="MobiDB-lite"/>
    </source>
</evidence>
<dbReference type="GO" id="GO:0061630">
    <property type="term" value="F:ubiquitin protein ligase activity"/>
    <property type="evidence" value="ECO:0007669"/>
    <property type="project" value="UniProtKB-EC"/>
</dbReference>
<dbReference type="PANTHER" id="PTHR23315">
    <property type="entry name" value="U BOX DOMAIN-CONTAINING"/>
    <property type="match status" value="1"/>
</dbReference>
<dbReference type="CDD" id="cd16664">
    <property type="entry name" value="RING-Ubox_PUB"/>
    <property type="match status" value="1"/>
</dbReference>
<feature type="region of interest" description="Disordered" evidence="7">
    <location>
        <begin position="77"/>
        <end position="97"/>
    </location>
</feature>
<dbReference type="AlphaFoldDB" id="R9S7U3"/>
<evidence type="ECO:0000256" key="2">
    <source>
        <dbReference type="ARBA" id="ARBA00004906"/>
    </source>
</evidence>
<dbReference type="Gene3D" id="1.25.10.10">
    <property type="entry name" value="Leucine-rich Repeat Variant"/>
    <property type="match status" value="1"/>
</dbReference>
<evidence type="ECO:0000256" key="5">
    <source>
        <dbReference type="ARBA" id="ARBA00022737"/>
    </source>
</evidence>
<keyword evidence="5" id="KW-0677">Repeat</keyword>
<evidence type="ECO:0000256" key="1">
    <source>
        <dbReference type="ARBA" id="ARBA00000900"/>
    </source>
</evidence>
<dbReference type="SUPFAM" id="SSF48371">
    <property type="entry name" value="ARM repeat"/>
    <property type="match status" value="1"/>
</dbReference>
<keyword evidence="4" id="KW-0808">Transferase</keyword>
<dbReference type="SUPFAM" id="SSF57850">
    <property type="entry name" value="RING/U-box"/>
    <property type="match status" value="1"/>
</dbReference>
<dbReference type="PANTHER" id="PTHR23315:SF112">
    <property type="entry name" value="U-BOX DOMAIN-CONTAINING PROTEIN 8"/>
    <property type="match status" value="1"/>
</dbReference>
<dbReference type="InterPro" id="IPR013083">
    <property type="entry name" value="Znf_RING/FYVE/PHD"/>
</dbReference>
<evidence type="ECO:0000256" key="6">
    <source>
        <dbReference type="ARBA" id="ARBA00022786"/>
    </source>
</evidence>